<proteinExistence type="predicted"/>
<dbReference type="InterPro" id="IPR023214">
    <property type="entry name" value="HAD_sf"/>
</dbReference>
<dbReference type="PROSITE" id="PS50969">
    <property type="entry name" value="FCP1"/>
    <property type="match status" value="1"/>
</dbReference>
<evidence type="ECO:0000313" key="2">
    <source>
        <dbReference type="EMBL" id="QHT22612.1"/>
    </source>
</evidence>
<dbReference type="SUPFAM" id="SSF56784">
    <property type="entry name" value="HAD-like"/>
    <property type="match status" value="1"/>
</dbReference>
<accession>A0A6C0E1M0</accession>
<reference evidence="2" key="1">
    <citation type="journal article" date="2020" name="Nature">
        <title>Giant virus diversity and host interactions through global metagenomics.</title>
        <authorList>
            <person name="Schulz F."/>
            <person name="Roux S."/>
            <person name="Paez-Espino D."/>
            <person name="Jungbluth S."/>
            <person name="Walsh D.A."/>
            <person name="Denef V.J."/>
            <person name="McMahon K.D."/>
            <person name="Konstantinidis K.T."/>
            <person name="Eloe-Fadrosh E.A."/>
            <person name="Kyrpides N.C."/>
            <person name="Woyke T."/>
        </authorList>
    </citation>
    <scope>NUCLEOTIDE SEQUENCE</scope>
    <source>
        <strain evidence="2">GVMAG-M-3300023179-111</strain>
    </source>
</reference>
<name>A0A6C0E1M0_9ZZZZ</name>
<dbReference type="EMBL" id="MN739714">
    <property type="protein sequence ID" value="QHT22612.1"/>
    <property type="molecule type" value="Genomic_DNA"/>
</dbReference>
<evidence type="ECO:0000259" key="1">
    <source>
        <dbReference type="PROSITE" id="PS50969"/>
    </source>
</evidence>
<dbReference type="InterPro" id="IPR036412">
    <property type="entry name" value="HAD-like_sf"/>
</dbReference>
<sequence>MINENIEEYIDENKDIYTKYKNKIDSLYINNRENDENIFKENDLNENKVKEDNTIEEEIYKDDSIHKKINIFLDLDQSIISGEILQEEDEDDEEEIYDIESNKHKAINFDFHNMENYYVIFGRPGLQKFLDYLFQNFNVSVWTAASKDYALFIIEKLVLAGRPERKLDYVFFSYHCKISNKLKNGSKDLSILWDIYKLPGYTKENTYILDDYDEVYNTQPENTLIAPPFYFTDENSEEDDFLHNLVSKLKKLRKELGKGEHGYVVRNINDGR</sequence>
<dbReference type="Gene3D" id="3.40.50.1000">
    <property type="entry name" value="HAD superfamily/HAD-like"/>
    <property type="match status" value="1"/>
</dbReference>
<protein>
    <recommendedName>
        <fullName evidence="1">FCP1 homology domain-containing protein</fullName>
    </recommendedName>
</protein>
<dbReference type="AlphaFoldDB" id="A0A6C0E1M0"/>
<dbReference type="SMART" id="SM00577">
    <property type="entry name" value="CPDc"/>
    <property type="match status" value="1"/>
</dbReference>
<dbReference type="PANTHER" id="PTHR12210">
    <property type="entry name" value="DULLARD PROTEIN PHOSPHATASE"/>
    <property type="match status" value="1"/>
</dbReference>
<dbReference type="Pfam" id="PF03031">
    <property type="entry name" value="NIF"/>
    <property type="match status" value="1"/>
</dbReference>
<organism evidence="2">
    <name type="scientific">viral metagenome</name>
    <dbReference type="NCBI Taxonomy" id="1070528"/>
    <lineage>
        <taxon>unclassified sequences</taxon>
        <taxon>metagenomes</taxon>
        <taxon>organismal metagenomes</taxon>
    </lineage>
</organism>
<dbReference type="InterPro" id="IPR050365">
    <property type="entry name" value="TIM50"/>
</dbReference>
<feature type="domain" description="FCP1 homology" evidence="1">
    <location>
        <begin position="64"/>
        <end position="252"/>
    </location>
</feature>
<dbReference type="InterPro" id="IPR004274">
    <property type="entry name" value="FCP1_dom"/>
</dbReference>